<evidence type="ECO:0000313" key="4">
    <source>
        <dbReference type="Proteomes" id="UP001569963"/>
    </source>
</evidence>
<reference evidence="3 4" key="1">
    <citation type="submission" date="2023-11" db="EMBL/GenBank/DDBJ databases">
        <title>Actinomadura monticuli sp. nov., isolated from volcanic ash.</title>
        <authorList>
            <person name="Lee S.D."/>
            <person name="Yang H."/>
            <person name="Kim I.S."/>
        </authorList>
    </citation>
    <scope>NUCLEOTIDE SEQUENCE [LARGE SCALE GENOMIC DNA]</scope>
    <source>
        <strain evidence="3 4">DLS-62</strain>
    </source>
</reference>
<dbReference type="NCBIfam" id="NF045660">
    <property type="entry name" value="DiMthArgaseDdahStm"/>
    <property type="match status" value="1"/>
</dbReference>
<dbReference type="Gene3D" id="3.75.10.10">
    <property type="entry name" value="L-arginine/glycine Amidinotransferase, Chain A"/>
    <property type="match status" value="1"/>
</dbReference>
<dbReference type="SUPFAM" id="SSF55909">
    <property type="entry name" value="Pentein"/>
    <property type="match status" value="1"/>
</dbReference>
<gene>
    <name evidence="3" type="ORF">SM611_09935</name>
</gene>
<name>A0ABV4Q942_9ACTN</name>
<evidence type="ECO:0000256" key="2">
    <source>
        <dbReference type="ARBA" id="ARBA00022801"/>
    </source>
</evidence>
<comment type="caution">
    <text evidence="3">The sequence shown here is derived from an EMBL/GenBank/DDBJ whole genome shotgun (WGS) entry which is preliminary data.</text>
</comment>
<dbReference type="PANTHER" id="PTHR12737:SF9">
    <property type="entry name" value="DIMETHYLARGININASE"/>
    <property type="match status" value="1"/>
</dbReference>
<evidence type="ECO:0000313" key="3">
    <source>
        <dbReference type="EMBL" id="MFA1539250.1"/>
    </source>
</evidence>
<proteinExistence type="inferred from homology"/>
<dbReference type="PANTHER" id="PTHR12737">
    <property type="entry name" value="DIMETHYLARGININE DIMETHYLAMINOHYDROLASE"/>
    <property type="match status" value="1"/>
</dbReference>
<keyword evidence="2" id="KW-0378">Hydrolase</keyword>
<dbReference type="EMBL" id="JAXCEI010000004">
    <property type="protein sequence ID" value="MFA1539250.1"/>
    <property type="molecule type" value="Genomic_DNA"/>
</dbReference>
<accession>A0ABV4Q942</accession>
<protein>
    <submittedName>
        <fullName evidence="3">Arginine deiminase-related protein</fullName>
    </submittedName>
</protein>
<sequence>MEPVGADTAAGFGVAGTALVRVPGPRVAEGIVTHAARRPVDAALAARQHEAYVAALRSAGWRVRAVPPADDWPDAVFVEDALVVAGDLAVLCRSGEERRRGEGPGAEQAARRLGLRIERIKDPGTLDGGDVLSVGDTVYVGRGARTNEEGICQLAHLLGGRKVVPVDTRGCLHLKSALTALPDGGLIGMPDMVDTSVLPCLRVAPEPSGAHVVPIGPDHVLMAASAPRTAAQLAADGLRVTSVDISEFEALDGCVTCLSVLVP</sequence>
<keyword evidence="4" id="KW-1185">Reference proteome</keyword>
<dbReference type="InterPro" id="IPR033199">
    <property type="entry name" value="DDAH-like"/>
</dbReference>
<dbReference type="Pfam" id="PF19420">
    <property type="entry name" value="DDAH_eukar"/>
    <property type="match status" value="1"/>
</dbReference>
<dbReference type="RefSeq" id="WP_371948959.1">
    <property type="nucleotide sequence ID" value="NZ_JAXCEI010000004.1"/>
</dbReference>
<organism evidence="3 4">
    <name type="scientific">Actinomadura monticuli</name>
    <dbReference type="NCBI Taxonomy" id="3097367"/>
    <lineage>
        <taxon>Bacteria</taxon>
        <taxon>Bacillati</taxon>
        <taxon>Actinomycetota</taxon>
        <taxon>Actinomycetes</taxon>
        <taxon>Streptosporangiales</taxon>
        <taxon>Thermomonosporaceae</taxon>
        <taxon>Actinomadura</taxon>
    </lineage>
</organism>
<comment type="similarity">
    <text evidence="1">Belongs to the DDAH family.</text>
</comment>
<evidence type="ECO:0000256" key="1">
    <source>
        <dbReference type="ARBA" id="ARBA00008532"/>
    </source>
</evidence>
<dbReference type="Proteomes" id="UP001569963">
    <property type="component" value="Unassembled WGS sequence"/>
</dbReference>